<dbReference type="AlphaFoldDB" id="A0AA36JBL3"/>
<feature type="region of interest" description="Disordered" evidence="1">
    <location>
        <begin position="1"/>
        <end position="65"/>
    </location>
</feature>
<sequence length="65" mass="6979">MQKRSTRSRVGAPGAAKCPSSTGSTRVRRQPMSWKVKSRSLQRAVGVAARRPKLKPGTLSSSPMA</sequence>
<dbReference type="Proteomes" id="UP001178507">
    <property type="component" value="Unassembled WGS sequence"/>
</dbReference>
<dbReference type="EMBL" id="CAUJNA010003446">
    <property type="protein sequence ID" value="CAJ1402285.1"/>
    <property type="molecule type" value="Genomic_DNA"/>
</dbReference>
<accession>A0AA36JBL3</accession>
<comment type="caution">
    <text evidence="2">The sequence shown here is derived from an EMBL/GenBank/DDBJ whole genome shotgun (WGS) entry which is preliminary data.</text>
</comment>
<evidence type="ECO:0000313" key="2">
    <source>
        <dbReference type="EMBL" id="CAJ1402285.1"/>
    </source>
</evidence>
<reference evidence="2" key="1">
    <citation type="submission" date="2023-08" db="EMBL/GenBank/DDBJ databases">
        <authorList>
            <person name="Chen Y."/>
            <person name="Shah S."/>
            <person name="Dougan E. K."/>
            <person name="Thang M."/>
            <person name="Chan C."/>
        </authorList>
    </citation>
    <scope>NUCLEOTIDE SEQUENCE</scope>
</reference>
<protein>
    <submittedName>
        <fullName evidence="2">Uncharacterized protein</fullName>
    </submittedName>
</protein>
<gene>
    <name evidence="2" type="ORF">EVOR1521_LOCUS25210</name>
</gene>
<keyword evidence="3" id="KW-1185">Reference proteome</keyword>
<organism evidence="2 3">
    <name type="scientific">Effrenium voratum</name>
    <dbReference type="NCBI Taxonomy" id="2562239"/>
    <lineage>
        <taxon>Eukaryota</taxon>
        <taxon>Sar</taxon>
        <taxon>Alveolata</taxon>
        <taxon>Dinophyceae</taxon>
        <taxon>Suessiales</taxon>
        <taxon>Symbiodiniaceae</taxon>
        <taxon>Effrenium</taxon>
    </lineage>
</organism>
<proteinExistence type="predicted"/>
<evidence type="ECO:0000256" key="1">
    <source>
        <dbReference type="SAM" id="MobiDB-lite"/>
    </source>
</evidence>
<evidence type="ECO:0000313" key="3">
    <source>
        <dbReference type="Proteomes" id="UP001178507"/>
    </source>
</evidence>
<name>A0AA36JBL3_9DINO</name>